<evidence type="ECO:0000313" key="2">
    <source>
        <dbReference type="Proteomes" id="UP000002700"/>
    </source>
</evidence>
<gene>
    <name evidence="1" type="ordered locus">BURPS1710b_1816</name>
</gene>
<protein>
    <submittedName>
        <fullName evidence="1">Uncharacterized protein</fullName>
    </submittedName>
</protein>
<accession>Q3JT86</accession>
<name>Q3JT86_BURP1</name>
<reference evidence="1 2" key="1">
    <citation type="submission" date="2005-09" db="EMBL/GenBank/DDBJ databases">
        <authorList>
            <person name="Woods D.E."/>
            <person name="Nierman W.C."/>
        </authorList>
    </citation>
    <scope>NUCLEOTIDE SEQUENCE [LARGE SCALE GENOMIC DNA]</scope>
    <source>
        <strain evidence="1 2">1710b</strain>
    </source>
</reference>
<organism evidence="1 2">
    <name type="scientific">Burkholderia pseudomallei (strain 1710b)</name>
    <dbReference type="NCBI Taxonomy" id="320372"/>
    <lineage>
        <taxon>Bacteria</taxon>
        <taxon>Pseudomonadati</taxon>
        <taxon>Pseudomonadota</taxon>
        <taxon>Betaproteobacteria</taxon>
        <taxon>Burkholderiales</taxon>
        <taxon>Burkholderiaceae</taxon>
        <taxon>Burkholderia</taxon>
        <taxon>pseudomallei group</taxon>
    </lineage>
</organism>
<dbReference type="AntiFam" id="ANF00169">
    <property type="entry name" value="Shadow ORF (opposite dgdR)"/>
</dbReference>
<evidence type="ECO:0000313" key="1">
    <source>
        <dbReference type="EMBL" id="ABA48865.1"/>
    </source>
</evidence>
<sequence length="344" mass="39522">MTVTRRTHSLLPVSSRQRFARGAAPRAPGRDLRRFVRRDVGGVRRGGGVAQRVAQRGERRREMPLAPDEHRIDRRHAVDRVHAEAVRLALDGEHRARRDRDARARRDARDDRVIRAEFEHALGLQPLRRVPALDAAAVRAAALERDERRQPHVARRAHARMAARREQHQFFGERGRRLERLAERLGAGRRRDERGVELEVAHETDQLARRAGDELERDVGPRLVVAGEQGGQAARRGAFHRAEPQPAVRPVFGDRVARLVGEREQTLRIRQQRLAGRGEHEPAAVAHEKRRAELLLQLLDARRDVRLHTVELCRRARHAVLAHDRAKDRESRQIHDSLRGMDRI</sequence>
<proteinExistence type="predicted"/>
<dbReference type="EnsemblBacteria" id="ABA48865">
    <property type="protein sequence ID" value="ABA48865"/>
    <property type="gene ID" value="BURPS1710b_1816"/>
</dbReference>
<dbReference type="Proteomes" id="UP000002700">
    <property type="component" value="Chromosome I"/>
</dbReference>
<dbReference type="HOGENOM" id="CLU_805815_0_0_4"/>
<dbReference type="EMBL" id="CP000124">
    <property type="protein sequence ID" value="ABA48865.1"/>
    <property type="molecule type" value="Genomic_DNA"/>
</dbReference>
<dbReference type="KEGG" id="bpm:BURPS1710b_1816"/>
<dbReference type="AlphaFoldDB" id="Q3JT86"/>